<gene>
    <name evidence="8" type="primary">Aste57867_19639</name>
    <name evidence="7" type="ORF">As57867_019574</name>
    <name evidence="8" type="ORF">ASTE57867_19639</name>
</gene>
<protein>
    <submittedName>
        <fullName evidence="8">Aste57867_19639 protein</fullName>
    </submittedName>
</protein>
<evidence type="ECO:0000256" key="2">
    <source>
        <dbReference type="ARBA" id="ARBA00004906"/>
    </source>
</evidence>
<dbReference type="SUPFAM" id="SSF50998">
    <property type="entry name" value="Quinoprotein alcohol dehydrogenase-like"/>
    <property type="match status" value="1"/>
</dbReference>
<dbReference type="InterPro" id="IPR011047">
    <property type="entry name" value="Quinoprotein_ADH-like_sf"/>
</dbReference>
<reference evidence="8 9" key="1">
    <citation type="submission" date="2019-03" db="EMBL/GenBank/DDBJ databases">
        <authorList>
            <person name="Gaulin E."/>
            <person name="Dumas B."/>
        </authorList>
    </citation>
    <scope>NUCLEOTIDE SEQUENCE [LARGE SCALE GENOMIC DNA]</scope>
    <source>
        <strain evidence="8">CBS 568.67</strain>
    </source>
</reference>
<feature type="compositionally biased region" description="Acidic residues" evidence="6">
    <location>
        <begin position="1437"/>
        <end position="1469"/>
    </location>
</feature>
<dbReference type="PANTHER" id="PTHR13129">
    <property type="entry name" value="VPRBP PROTEIN-RELATED"/>
    <property type="match status" value="1"/>
</dbReference>
<dbReference type="PANTHER" id="PTHR13129:SF4">
    <property type="entry name" value="DDB1- AND CUL4-ASSOCIATED FACTOR 1"/>
    <property type="match status" value="1"/>
</dbReference>
<dbReference type="PROSITE" id="PS50896">
    <property type="entry name" value="LISH"/>
    <property type="match status" value="1"/>
</dbReference>
<keyword evidence="4" id="KW-0833">Ubl conjugation pathway</keyword>
<organism evidence="8 9">
    <name type="scientific">Aphanomyces stellatus</name>
    <dbReference type="NCBI Taxonomy" id="120398"/>
    <lineage>
        <taxon>Eukaryota</taxon>
        <taxon>Sar</taxon>
        <taxon>Stramenopiles</taxon>
        <taxon>Oomycota</taxon>
        <taxon>Saprolegniomycetes</taxon>
        <taxon>Saprolegniales</taxon>
        <taxon>Verrucalvaceae</taxon>
        <taxon>Aphanomyces</taxon>
    </lineage>
</organism>
<evidence type="ECO:0000313" key="8">
    <source>
        <dbReference type="EMBL" id="VFT96339.1"/>
    </source>
</evidence>
<dbReference type="Proteomes" id="UP000332933">
    <property type="component" value="Unassembled WGS sequence"/>
</dbReference>
<feature type="region of interest" description="Disordered" evidence="6">
    <location>
        <begin position="877"/>
        <end position="913"/>
    </location>
</feature>
<evidence type="ECO:0000256" key="1">
    <source>
        <dbReference type="ARBA" id="ARBA00004123"/>
    </source>
</evidence>
<dbReference type="InterPro" id="IPR033270">
    <property type="entry name" value="VPRBP/DCAF1"/>
</dbReference>
<reference evidence="7" key="2">
    <citation type="submission" date="2019-06" db="EMBL/GenBank/DDBJ databases">
        <title>Genomics analysis of Aphanomyces spp. identifies a new class of oomycete effector associated with host adaptation.</title>
        <authorList>
            <person name="Gaulin E."/>
        </authorList>
    </citation>
    <scope>NUCLEOTIDE SEQUENCE</scope>
    <source>
        <strain evidence="7">CBS 578.67</strain>
    </source>
</reference>
<proteinExistence type="inferred from homology"/>
<feature type="compositionally biased region" description="Acidic residues" evidence="6">
    <location>
        <begin position="1394"/>
        <end position="1407"/>
    </location>
</feature>
<dbReference type="EMBL" id="VJMH01006651">
    <property type="protein sequence ID" value="KAF0688817.1"/>
    <property type="molecule type" value="Genomic_DNA"/>
</dbReference>
<dbReference type="SUPFAM" id="SSF48371">
    <property type="entry name" value="ARM repeat"/>
    <property type="match status" value="1"/>
</dbReference>
<evidence type="ECO:0000256" key="4">
    <source>
        <dbReference type="ARBA" id="ARBA00022786"/>
    </source>
</evidence>
<dbReference type="InterPro" id="IPR015943">
    <property type="entry name" value="WD40/YVTN_repeat-like_dom_sf"/>
</dbReference>
<accession>A0A485LE97</accession>
<dbReference type="Gene3D" id="1.25.10.10">
    <property type="entry name" value="Leucine-rich Repeat Variant"/>
    <property type="match status" value="1"/>
</dbReference>
<evidence type="ECO:0000256" key="3">
    <source>
        <dbReference type="ARBA" id="ARBA00008845"/>
    </source>
</evidence>
<evidence type="ECO:0000313" key="7">
    <source>
        <dbReference type="EMBL" id="KAF0688817.1"/>
    </source>
</evidence>
<feature type="compositionally biased region" description="Basic and acidic residues" evidence="6">
    <location>
        <begin position="253"/>
        <end position="263"/>
    </location>
</feature>
<dbReference type="InterPro" id="IPR016024">
    <property type="entry name" value="ARM-type_fold"/>
</dbReference>
<comment type="similarity">
    <text evidence="3">Belongs to the VPRBP/DCAF1 family.</text>
</comment>
<dbReference type="EMBL" id="CAADRA010006673">
    <property type="protein sequence ID" value="VFT96339.1"/>
    <property type="molecule type" value="Genomic_DNA"/>
</dbReference>
<keyword evidence="9" id="KW-1185">Reference proteome</keyword>
<comment type="pathway">
    <text evidence="2">Protein modification; protein ubiquitination.</text>
</comment>
<name>A0A485LE97_9STRA</name>
<dbReference type="Gene3D" id="2.130.10.10">
    <property type="entry name" value="YVTN repeat-like/Quinoprotein amine dehydrogenase"/>
    <property type="match status" value="1"/>
</dbReference>
<comment type="subcellular location">
    <subcellularLocation>
        <location evidence="1">Nucleus</location>
    </subcellularLocation>
</comment>
<evidence type="ECO:0000256" key="6">
    <source>
        <dbReference type="SAM" id="MobiDB-lite"/>
    </source>
</evidence>
<dbReference type="GO" id="GO:0080008">
    <property type="term" value="C:Cul4-RING E3 ubiquitin ligase complex"/>
    <property type="evidence" value="ECO:0007669"/>
    <property type="project" value="TreeGrafter"/>
</dbReference>
<dbReference type="GO" id="GO:0016567">
    <property type="term" value="P:protein ubiquitination"/>
    <property type="evidence" value="ECO:0007669"/>
    <property type="project" value="UniProtKB-UniPathway"/>
</dbReference>
<feature type="compositionally biased region" description="Low complexity" evidence="6">
    <location>
        <begin position="1425"/>
        <end position="1436"/>
    </location>
</feature>
<feature type="compositionally biased region" description="Basic residues" evidence="6">
    <location>
        <begin position="236"/>
        <end position="252"/>
    </location>
</feature>
<feature type="compositionally biased region" description="Acidic residues" evidence="6">
    <location>
        <begin position="1484"/>
        <end position="1500"/>
    </location>
</feature>
<feature type="compositionally biased region" description="Low complexity" evidence="6">
    <location>
        <begin position="904"/>
        <end position="913"/>
    </location>
</feature>
<dbReference type="UniPathway" id="UPA00143"/>
<feature type="compositionally biased region" description="Low complexity" evidence="6">
    <location>
        <begin position="1408"/>
        <end position="1418"/>
    </location>
</feature>
<dbReference type="OrthoDB" id="27563at2759"/>
<keyword evidence="5" id="KW-0539">Nucleus</keyword>
<evidence type="ECO:0000256" key="5">
    <source>
        <dbReference type="ARBA" id="ARBA00023242"/>
    </source>
</evidence>
<sequence>MDDDYEGGLPVEQNAQRDELQANMQDVHTLEVRVFELVTDLVSDGENNPYADGRVQDEQVTIRNMNWLSNTLEQAEAYFRQTMSTSRRDGHLIGHLLRILDDFEDFYSMLERKLHAESAERANNEAMNAAVCRLLLATSPTNARFIVQVLYEEEVLERVTGWANTQSTDLHAMQLQTYASGLLSVGLRDRSIADIVVNHETFSMTLLRRARYYADTLEDEHHAAMDYMLDVQKRTVSSKHKKQLSTPSKKRKLSVEEKKDSDVKPTTAAASPTKESAGKVPGQAADIDSDDDDAAAGASKDATDSRDLGTRLGQLVTGDAVPGNHDQVPKHLVLMDLIYTLECIGLMGEYLELLASALKEDIVGTALTFLHTTHVSVWSATLKLISHFLAHKKFAFSFLDAGGLELILAAHGSPHFSLLHRSLSMCLHGFASSSVVTEIILSREANRAALLAMALTLLSSPHDRARQNAVVFFGLVVPFRSALEYFETHDGVYTLLNLIRAGNTPKGAIQRQLAHDACLCLRQYVRVHFGLLAHALRRRVDPPSTNRTKWSVWKPVDIDDKAHDQHIHLFEQHRPPPRESKWQSQFSHLRGPLVLLEVLDVFHSHSIDDQSPTEPTSYRLWLVERAQFCLQILRMLTLAYSPMALEICSTARQDTSQRTGLTILLDCAMTSHPRDGDIVKGALQVFCNCVVVVSDKKPTGGGATKDNNDPAKATHLRAILKLAREKNAIKVCLQLLRYKRSLQQADAIRLLATQALLGLSKDRHMTQILEQMQIGQLLSDLIRNEPVLEENADLHAKFRACALDLISHVTHRAPSTTIHEATDPTVRKIEKANIVAATRVTYNPNELLLMIHDHLKAHGLSRAADALEAEAALKVPPTCLSPQKPKKTKSTSDADESAAKRARTTMTAETSKATTKTPLLSYVQRRHRVQTLWKQPSYFDKADKEAASATAAALVLSPKKKKPVKTTWLDTVVRQHLREQHRLCAHPVSVVPPFSLASTTPHRCPDVSLPPLYANVCGRLFSRGVGGLGTDMHVTRFVSSRHRPYRIVGHHNSQAQGGLTAARFMTSLDRHILLGTDHGELMQINMDQDEIVGLWSCHPNAGALTDITTNESTRMAFSHAKPLLLTGTSRITQYVQPRVGLWDMGAMNEPKWVLPNMRSPRFNFNGDRVVAMACHDVDPLDTGAAAAAAVRGTAIYDVETGTLLSQLRDELRTEAGNTYGDNSNCAFAPSDTTLLADGLLWDVRTSKMLHKFDKLSNFGYGFYNPSGNEVIINSAVWDLRTFKLLRVVPALENCKIQFCATRPVMYVYSPFEPMGPKDTSKKLSKHRTWFRVLDTRDYKDVSTVDIERPIYDVSLNTNETTLAIVEGRYLDSIYGQDDPVCRLYEIGRDKPNECDSDLEDTLEDDGSESMSEFESASSVQDHSGESSGSGSESGSSGDDDDDDDDLSGDEFDTDTDYEGVGGDDDDDGDDHFAAVQWALADGGYLEDEYSNEEDDGTEEE</sequence>
<feature type="region of interest" description="Disordered" evidence="6">
    <location>
        <begin position="236"/>
        <end position="306"/>
    </location>
</feature>
<feature type="region of interest" description="Disordered" evidence="6">
    <location>
        <begin position="1388"/>
        <end position="1500"/>
    </location>
</feature>
<dbReference type="GO" id="GO:0005634">
    <property type="term" value="C:nucleus"/>
    <property type="evidence" value="ECO:0007669"/>
    <property type="project" value="UniProtKB-SubCell"/>
</dbReference>
<dbReference type="InterPro" id="IPR006594">
    <property type="entry name" value="LisH"/>
</dbReference>
<evidence type="ECO:0000313" key="9">
    <source>
        <dbReference type="Proteomes" id="UP000332933"/>
    </source>
</evidence>
<dbReference type="InterPro" id="IPR011989">
    <property type="entry name" value="ARM-like"/>
</dbReference>
<dbReference type="SMART" id="SM00667">
    <property type="entry name" value="LisH"/>
    <property type="match status" value="1"/>
</dbReference>